<sequence length="159" mass="17508">MNPKKKKIIKIAAILIVVGLLTGGGVMLYLFNMPHRNVQETSTDYSLSSTELVVEYLKSSDAADEKYLAEDGDSKVLEITGTVKKISEDFKGQKVILLQNKSDEAGVRCAFTTDTNPHVTSVKMGEIHTIKGVIRSGVSFDPDLELYENAILEKCDLIK</sequence>
<dbReference type="Proteomes" id="UP000282985">
    <property type="component" value="Unassembled WGS sequence"/>
</dbReference>
<protein>
    <submittedName>
        <fullName evidence="2">Uncharacterized protein</fullName>
    </submittedName>
</protein>
<evidence type="ECO:0000313" key="2">
    <source>
        <dbReference type="EMBL" id="RUT79401.1"/>
    </source>
</evidence>
<keyword evidence="1" id="KW-0812">Transmembrane</keyword>
<keyword evidence="1" id="KW-1133">Transmembrane helix</keyword>
<accession>A0A434AY84</accession>
<organism evidence="2 3">
    <name type="scientific">Ancylomarina longa</name>
    <dbReference type="NCBI Taxonomy" id="2487017"/>
    <lineage>
        <taxon>Bacteria</taxon>
        <taxon>Pseudomonadati</taxon>
        <taxon>Bacteroidota</taxon>
        <taxon>Bacteroidia</taxon>
        <taxon>Marinilabiliales</taxon>
        <taxon>Marinifilaceae</taxon>
        <taxon>Ancylomarina</taxon>
    </lineage>
</organism>
<feature type="transmembrane region" description="Helical" evidence="1">
    <location>
        <begin position="12"/>
        <end position="31"/>
    </location>
</feature>
<evidence type="ECO:0000256" key="1">
    <source>
        <dbReference type="SAM" id="Phobius"/>
    </source>
</evidence>
<dbReference type="OrthoDB" id="982957at2"/>
<dbReference type="AlphaFoldDB" id="A0A434AY84"/>
<gene>
    <name evidence="2" type="ORF">DLK05_04060</name>
</gene>
<keyword evidence="3" id="KW-1185">Reference proteome</keyword>
<dbReference type="InterPro" id="IPR024422">
    <property type="entry name" value="Protein_unknown_function_OB"/>
</dbReference>
<dbReference type="EMBL" id="RJJX01000003">
    <property type="protein sequence ID" value="RUT79401.1"/>
    <property type="molecule type" value="Genomic_DNA"/>
</dbReference>
<reference evidence="2 3" key="1">
    <citation type="submission" date="2018-11" db="EMBL/GenBank/DDBJ databases">
        <title>Parancylomarina longa gen. nov., sp. nov., isolated from sediments of southern Okinawa.</title>
        <authorList>
            <person name="Fu T."/>
        </authorList>
    </citation>
    <scope>NUCLEOTIDE SEQUENCE [LARGE SCALE GENOMIC DNA]</scope>
    <source>
        <strain evidence="2 3">T3-2 S1-C</strain>
    </source>
</reference>
<evidence type="ECO:0000313" key="3">
    <source>
        <dbReference type="Proteomes" id="UP000282985"/>
    </source>
</evidence>
<keyword evidence="1" id="KW-0472">Membrane</keyword>
<dbReference type="RefSeq" id="WP_127342694.1">
    <property type="nucleotide sequence ID" value="NZ_RJJX01000003.1"/>
</dbReference>
<proteinExistence type="predicted"/>
<dbReference type="Pfam" id="PF12869">
    <property type="entry name" value="tRNA_anti-like"/>
    <property type="match status" value="1"/>
</dbReference>
<comment type="caution">
    <text evidence="2">The sequence shown here is derived from an EMBL/GenBank/DDBJ whole genome shotgun (WGS) entry which is preliminary data.</text>
</comment>
<name>A0A434AY84_9BACT</name>